<feature type="compositionally biased region" description="Low complexity" evidence="1">
    <location>
        <begin position="62"/>
        <end position="72"/>
    </location>
</feature>
<dbReference type="RefSeq" id="WP_036526379.1">
    <property type="nucleotide sequence ID" value="NZ_JFYZ01000012.1"/>
</dbReference>
<dbReference type="PROSITE" id="PS51257">
    <property type="entry name" value="PROKAR_LIPOPROTEIN"/>
    <property type="match status" value="1"/>
</dbReference>
<dbReference type="Proteomes" id="UP000024329">
    <property type="component" value="Unassembled WGS sequence"/>
</dbReference>
<organism evidence="2 3">
    <name type="scientific">Novosphingobium resinovorum</name>
    <dbReference type="NCBI Taxonomy" id="158500"/>
    <lineage>
        <taxon>Bacteria</taxon>
        <taxon>Pseudomonadati</taxon>
        <taxon>Pseudomonadota</taxon>
        <taxon>Alphaproteobacteria</taxon>
        <taxon>Sphingomonadales</taxon>
        <taxon>Sphingomonadaceae</taxon>
        <taxon>Novosphingobium</taxon>
    </lineage>
</organism>
<dbReference type="EMBL" id="JFYZ01000012">
    <property type="protein sequence ID" value="EZP81473.1"/>
    <property type="molecule type" value="Genomic_DNA"/>
</dbReference>
<sequence>MKSAHLILPVTLTALALGGCSKKADDQPKAAAGGELLPRSVSDDMLPYDTVKSQASLTDPNAGLGLPRAGGPAVPPSEVADDVVEGDEPATVIEAPPPPAPSATPTQP</sequence>
<dbReference type="PATRIC" id="fig|158500.4.peg.2752"/>
<feature type="region of interest" description="Disordered" evidence="1">
    <location>
        <begin position="21"/>
        <end position="43"/>
    </location>
</feature>
<proteinExistence type="predicted"/>
<protein>
    <recommendedName>
        <fullName evidence="4">Lipoprotein</fullName>
    </recommendedName>
</protein>
<feature type="compositionally biased region" description="Acidic residues" evidence="1">
    <location>
        <begin position="79"/>
        <end position="88"/>
    </location>
</feature>
<evidence type="ECO:0008006" key="4">
    <source>
        <dbReference type="Google" id="ProtNLM"/>
    </source>
</evidence>
<comment type="caution">
    <text evidence="2">The sequence shown here is derived from an EMBL/GenBank/DDBJ whole genome shotgun (WGS) entry which is preliminary data.</text>
</comment>
<feature type="region of interest" description="Disordered" evidence="1">
    <location>
        <begin position="55"/>
        <end position="108"/>
    </location>
</feature>
<evidence type="ECO:0000313" key="2">
    <source>
        <dbReference type="EMBL" id="EZP81473.1"/>
    </source>
</evidence>
<dbReference type="AlphaFoldDB" id="A0A031JXF5"/>
<reference evidence="2 3" key="1">
    <citation type="submission" date="2014-03" db="EMBL/GenBank/DDBJ databases">
        <title>Whole genome sequence of Novosphingobium resinovorum KF1.</title>
        <authorList>
            <person name="Gan H.M."/>
            <person name="Gan H.Y."/>
            <person name="Chew T.H."/>
            <person name="Savka M.A."/>
        </authorList>
    </citation>
    <scope>NUCLEOTIDE SEQUENCE [LARGE SCALE GENOMIC DNA]</scope>
    <source>
        <strain evidence="2 3">KF1</strain>
    </source>
</reference>
<evidence type="ECO:0000256" key="1">
    <source>
        <dbReference type="SAM" id="MobiDB-lite"/>
    </source>
</evidence>
<accession>A0A031JXF5</accession>
<evidence type="ECO:0000313" key="3">
    <source>
        <dbReference type="Proteomes" id="UP000024329"/>
    </source>
</evidence>
<gene>
    <name evidence="2" type="ORF">BV97_02690</name>
</gene>
<feature type="compositionally biased region" description="Pro residues" evidence="1">
    <location>
        <begin position="95"/>
        <end position="108"/>
    </location>
</feature>
<name>A0A031JXF5_9SPHN</name>
<dbReference type="STRING" id="158500.BES08_10315"/>